<feature type="compositionally biased region" description="Polar residues" evidence="4">
    <location>
        <begin position="715"/>
        <end position="731"/>
    </location>
</feature>
<dbReference type="InterPro" id="IPR014710">
    <property type="entry name" value="RmlC-like_jellyroll"/>
</dbReference>
<keyword evidence="3" id="KW-0114">cAMP</keyword>
<proteinExistence type="inferred from homology"/>
<feature type="compositionally biased region" description="Low complexity" evidence="4">
    <location>
        <begin position="552"/>
        <end position="566"/>
    </location>
</feature>
<dbReference type="SUPFAM" id="SSF51206">
    <property type="entry name" value="cAMP-binding domain-like"/>
    <property type="match status" value="2"/>
</dbReference>
<dbReference type="PANTHER" id="PTHR11635">
    <property type="entry name" value="CAMP-DEPENDENT PROTEIN KINASE REGULATORY CHAIN"/>
    <property type="match status" value="1"/>
</dbReference>
<accession>A0A4E0S3J8</accession>
<dbReference type="InterPro" id="IPR050503">
    <property type="entry name" value="cAMP-dep_PK_reg_su-like"/>
</dbReference>
<feature type="compositionally biased region" description="Polar residues" evidence="4">
    <location>
        <begin position="687"/>
        <end position="697"/>
    </location>
</feature>
<dbReference type="Gene3D" id="2.60.120.10">
    <property type="entry name" value="Jelly Rolls"/>
    <property type="match status" value="2"/>
</dbReference>
<evidence type="ECO:0000256" key="1">
    <source>
        <dbReference type="ARBA" id="ARBA00005753"/>
    </source>
</evidence>
<feature type="region of interest" description="Disordered" evidence="4">
    <location>
        <begin position="471"/>
        <end position="586"/>
    </location>
</feature>
<feature type="domain" description="Cyclic nucleotide-binding" evidence="5">
    <location>
        <begin position="40"/>
        <end position="204"/>
    </location>
</feature>
<comment type="caution">
    <text evidence="6">The sequence shown here is derived from an EMBL/GenBank/DDBJ whole genome shotgun (WGS) entry which is preliminary data.</text>
</comment>
<keyword evidence="7" id="KW-1185">Reference proteome</keyword>
<dbReference type="InterPro" id="IPR018490">
    <property type="entry name" value="cNMP-bd_dom_sf"/>
</dbReference>
<name>A0A4E0S3J8_FASHE</name>
<feature type="compositionally biased region" description="Polar residues" evidence="4">
    <location>
        <begin position="104"/>
        <end position="116"/>
    </location>
</feature>
<dbReference type="GO" id="GO:0030552">
    <property type="term" value="F:cAMP binding"/>
    <property type="evidence" value="ECO:0007669"/>
    <property type="project" value="UniProtKB-KW"/>
</dbReference>
<dbReference type="GO" id="GO:0004862">
    <property type="term" value="F:cAMP-dependent protein kinase inhibitor activity"/>
    <property type="evidence" value="ECO:0007669"/>
    <property type="project" value="TreeGrafter"/>
</dbReference>
<organism evidence="6 7">
    <name type="scientific">Fasciola hepatica</name>
    <name type="common">Liver fluke</name>
    <dbReference type="NCBI Taxonomy" id="6192"/>
    <lineage>
        <taxon>Eukaryota</taxon>
        <taxon>Metazoa</taxon>
        <taxon>Spiralia</taxon>
        <taxon>Lophotrochozoa</taxon>
        <taxon>Platyhelminthes</taxon>
        <taxon>Trematoda</taxon>
        <taxon>Digenea</taxon>
        <taxon>Plagiorchiida</taxon>
        <taxon>Echinostomata</taxon>
        <taxon>Echinostomatoidea</taxon>
        <taxon>Fasciolidae</taxon>
        <taxon>Fasciola</taxon>
    </lineage>
</organism>
<dbReference type="GO" id="GO:0005829">
    <property type="term" value="C:cytosol"/>
    <property type="evidence" value="ECO:0007669"/>
    <property type="project" value="TreeGrafter"/>
</dbReference>
<evidence type="ECO:0000256" key="4">
    <source>
        <dbReference type="SAM" id="MobiDB-lite"/>
    </source>
</evidence>
<dbReference type="GO" id="GO:0005952">
    <property type="term" value="C:cAMP-dependent protein kinase complex"/>
    <property type="evidence" value="ECO:0007669"/>
    <property type="project" value="InterPro"/>
</dbReference>
<dbReference type="SMART" id="SM00100">
    <property type="entry name" value="cNMP"/>
    <property type="match status" value="2"/>
</dbReference>
<gene>
    <name evidence="6" type="ORF">D915_000117</name>
</gene>
<evidence type="ECO:0000259" key="5">
    <source>
        <dbReference type="PROSITE" id="PS50042"/>
    </source>
</evidence>
<evidence type="ECO:0000256" key="2">
    <source>
        <dbReference type="ARBA" id="ARBA00022566"/>
    </source>
</evidence>
<evidence type="ECO:0000313" key="7">
    <source>
        <dbReference type="Proteomes" id="UP000230066"/>
    </source>
</evidence>
<protein>
    <submittedName>
        <fullName evidence="6">Camp-dependent protein kinase regulatory chain</fullName>
    </submittedName>
</protein>
<dbReference type="PROSITE" id="PS50042">
    <property type="entry name" value="CNMP_BINDING_3"/>
    <property type="match status" value="3"/>
</dbReference>
<keyword evidence="2" id="KW-0116">cAMP-binding</keyword>
<feature type="compositionally biased region" description="Polar residues" evidence="4">
    <location>
        <begin position="503"/>
        <end position="535"/>
    </location>
</feature>
<evidence type="ECO:0000313" key="6">
    <source>
        <dbReference type="EMBL" id="THD29012.1"/>
    </source>
</evidence>
<feature type="domain" description="Cyclic nucleotide-binding" evidence="5">
    <location>
        <begin position="207"/>
        <end position="254"/>
    </location>
</feature>
<evidence type="ECO:0000256" key="3">
    <source>
        <dbReference type="ARBA" id="ARBA00023149"/>
    </source>
</evidence>
<keyword evidence="2" id="KW-0547">Nucleotide-binding</keyword>
<feature type="region of interest" description="Disordered" evidence="4">
    <location>
        <begin position="687"/>
        <end position="734"/>
    </location>
</feature>
<feature type="region of interest" description="Disordered" evidence="4">
    <location>
        <begin position="98"/>
        <end position="130"/>
    </location>
</feature>
<dbReference type="InterPro" id="IPR000595">
    <property type="entry name" value="cNMP-bd_dom"/>
</dbReference>
<reference evidence="6" key="1">
    <citation type="submission" date="2019-03" db="EMBL/GenBank/DDBJ databases">
        <title>Improved annotation for the trematode Fasciola hepatica.</title>
        <authorList>
            <person name="Choi Y.-J."/>
            <person name="Martin J."/>
            <person name="Mitreva M."/>
        </authorList>
    </citation>
    <scope>NUCLEOTIDE SEQUENCE [LARGE SCALE GENOMIC DNA]</scope>
</reference>
<dbReference type="AlphaFoldDB" id="A0A4E0S3J8"/>
<dbReference type="Proteomes" id="UP000230066">
    <property type="component" value="Unassembled WGS sequence"/>
</dbReference>
<comment type="similarity">
    <text evidence="1">Belongs to the cAMP-dependent kinase regulatory chain family.</text>
</comment>
<dbReference type="CDD" id="cd00038">
    <property type="entry name" value="CAP_ED"/>
    <property type="match status" value="2"/>
</dbReference>
<dbReference type="GO" id="GO:0034236">
    <property type="term" value="F:protein kinase A catalytic subunit binding"/>
    <property type="evidence" value="ECO:0007669"/>
    <property type="project" value="TreeGrafter"/>
</dbReference>
<sequence>MARSAALLNSVFGYFSKPVEQRTNDDVEHIFPWFVEKSQFFSSLKPDVVKDLIRNCEFIERESDDIIIRQFETGDCFYIVFSGQVAIYVNTEAVPDDVADDNEATTSPSIGTTENVDNAEAKHQTPVPIRKATNRTKFGNHVGILKDGASFGELALINRDCIRNASIIADTRTQLIVINRATFNRSLREVHLASFRERSEFVNNCPLFAGWLRSLKKQVVMSLTKLSVPFGHCVIRQGEPLDGLFFLTKGQAEINVDILMQNRQFPNLMPKLSVSDFERILSKEGIKVAADPTAPLAVLKETEMLRERVGQKPISRLGYSISERRQVLKNMHLSITGVGAIFGELEYGLGLTTNATSIVCVEASEFYALSATNFERLLHSRRNTNALKMLRTRAEQSIMQRLSRTPDRRVPLFQYFFEQIYDRKMKDESEQRERVMERLTEKNKSPTTINFIPRRGPVIDEYGPGTVFFRNKQRREEAKRRQLLQRQLTGRSPSTRRRKQNRSTESNDLYFQAIPQSARTTLTSNPSRPHTSGTARTVGFGSAKYGERGEYNNNNNNNSGKNNNNNTSESMAADAAAPGYRGPSDWETGGDYLKHLEEKLRRWYIELEVENNWNFPVANMISPLKRYKSATSLRNLLPGKIIYIHPSGRGSARDISALSPRTNLTGSETARTVRFSLVGTSIEGKVSTTHSPVSSFTEALEPVEDSRASTAFEIDSSSPKLASDQRPQSANKKNKDDVFVQLTCEINDLFRAVRPISCRTGYENQLSPDSGISAPDGIDGVTTGYLDSARRLRNITCGKSNKKTVNRRSQYTVSEYRDLRRTLREEEVRLKRLRSALCVF</sequence>
<feature type="domain" description="Cyclic nucleotide-binding" evidence="5">
    <location>
        <begin position="326"/>
        <end position="378"/>
    </location>
</feature>
<dbReference type="PANTHER" id="PTHR11635:SF152">
    <property type="entry name" value="CAMP-DEPENDENT PROTEIN KINASE TYPE I REGULATORY SUBUNIT-RELATED"/>
    <property type="match status" value="1"/>
</dbReference>
<dbReference type="EMBL" id="JXXN02000023">
    <property type="protein sequence ID" value="THD29012.1"/>
    <property type="molecule type" value="Genomic_DNA"/>
</dbReference>